<dbReference type="Proteomes" id="UP000008555">
    <property type="component" value="Chromosome"/>
</dbReference>
<dbReference type="HOGENOM" id="CLU_3396039_0_0_6"/>
<accession>B5XHL1</accession>
<gene>
    <name evidence="1" type="ORF">CBUD_2072a</name>
</gene>
<dbReference type="RefSeq" id="WP_010958574.1">
    <property type="nucleotide sequence ID" value="NC_009727.1"/>
</dbReference>
<evidence type="ECO:0000313" key="2">
    <source>
        <dbReference type="Proteomes" id="UP000008555"/>
    </source>
</evidence>
<name>B5XHL1_COXBN</name>
<dbReference type="EMBL" id="CP000733">
    <property type="protein sequence ID" value="ACI23231.1"/>
    <property type="molecule type" value="Genomic_DNA"/>
</dbReference>
<dbReference type="KEGG" id="cbd:CBUD_2072a"/>
<reference evidence="1 2" key="1">
    <citation type="journal article" date="2009" name="Infect. Immun.">
        <title>Comparative genomics reveal extensive transposon-mediated genomic plasticity and diversity among potential effector proteins within the genus Coxiella.</title>
        <authorList>
            <person name="Beare P.A."/>
            <person name="Unsworth N."/>
            <person name="Andoh M."/>
            <person name="Voth D.E."/>
            <person name="Omsland A."/>
            <person name="Gilk S.D."/>
            <person name="Williams K.P."/>
            <person name="Sobral B.W."/>
            <person name="Kupko J.J.III."/>
            <person name="Porcella S.F."/>
            <person name="Samuel J.E."/>
            <person name="Heinzen R.A."/>
        </authorList>
    </citation>
    <scope>NUCLEOTIDE SEQUENCE [LARGE SCALE GENOMIC DNA]</scope>
    <source>
        <strain evidence="1 2">Dugway 5J108-111</strain>
    </source>
</reference>
<sequence>MTVELLKRYIKKIKIEFLTKRKIGIFLMDEN</sequence>
<protein>
    <submittedName>
        <fullName evidence="1">Uncharacterized protein</fullName>
    </submittedName>
</protein>
<evidence type="ECO:0000313" key="1">
    <source>
        <dbReference type="EMBL" id="ACI23231.1"/>
    </source>
</evidence>
<dbReference type="AlphaFoldDB" id="B5XHL1"/>
<proteinExistence type="predicted"/>
<organism evidence="1 2">
    <name type="scientific">Coxiella burnetii (strain Dugway 5J108-111)</name>
    <dbReference type="NCBI Taxonomy" id="434922"/>
    <lineage>
        <taxon>Bacteria</taxon>
        <taxon>Pseudomonadati</taxon>
        <taxon>Pseudomonadota</taxon>
        <taxon>Gammaproteobacteria</taxon>
        <taxon>Legionellales</taxon>
        <taxon>Coxiellaceae</taxon>
        <taxon>Coxiella</taxon>
    </lineage>
</organism>